<dbReference type="GO" id="GO:0003677">
    <property type="term" value="F:DNA binding"/>
    <property type="evidence" value="ECO:0007669"/>
    <property type="project" value="UniProtKB-UniRule"/>
</dbReference>
<keyword evidence="1 2" id="KW-0238">DNA-binding</keyword>
<dbReference type="PROSITE" id="PS01081">
    <property type="entry name" value="HTH_TETR_1"/>
    <property type="match status" value="1"/>
</dbReference>
<evidence type="ECO:0000313" key="4">
    <source>
        <dbReference type="EMBL" id="GGC65717.1"/>
    </source>
</evidence>
<dbReference type="PROSITE" id="PS50977">
    <property type="entry name" value="HTH_TETR_2"/>
    <property type="match status" value="1"/>
</dbReference>
<dbReference type="PANTHER" id="PTHR43479">
    <property type="entry name" value="ACREF/ENVCD OPERON REPRESSOR-RELATED"/>
    <property type="match status" value="1"/>
</dbReference>
<dbReference type="Proteomes" id="UP000641514">
    <property type="component" value="Unassembled WGS sequence"/>
</dbReference>
<dbReference type="InterPro" id="IPR001647">
    <property type="entry name" value="HTH_TetR"/>
</dbReference>
<evidence type="ECO:0000313" key="5">
    <source>
        <dbReference type="Proteomes" id="UP000641514"/>
    </source>
</evidence>
<dbReference type="PANTHER" id="PTHR43479:SF11">
    <property type="entry name" value="ACREF_ENVCD OPERON REPRESSOR-RELATED"/>
    <property type="match status" value="1"/>
</dbReference>
<gene>
    <name evidence="4" type="ORF">GCM10011410_17770</name>
</gene>
<protein>
    <submittedName>
        <fullName evidence="4">TetR family transcriptional regulator</fullName>
    </submittedName>
</protein>
<organism evidence="4 5">
    <name type="scientific">Hoyosella rhizosphaerae</name>
    <dbReference type="NCBI Taxonomy" id="1755582"/>
    <lineage>
        <taxon>Bacteria</taxon>
        <taxon>Bacillati</taxon>
        <taxon>Actinomycetota</taxon>
        <taxon>Actinomycetes</taxon>
        <taxon>Mycobacteriales</taxon>
        <taxon>Hoyosellaceae</taxon>
        <taxon>Hoyosella</taxon>
    </lineage>
</organism>
<dbReference type="AlphaFoldDB" id="A0A916XED9"/>
<reference evidence="4" key="1">
    <citation type="journal article" date="2014" name="Int. J. Syst. Evol. Microbiol.">
        <title>Complete genome sequence of Corynebacterium casei LMG S-19264T (=DSM 44701T), isolated from a smear-ripened cheese.</title>
        <authorList>
            <consortium name="US DOE Joint Genome Institute (JGI-PGF)"/>
            <person name="Walter F."/>
            <person name="Albersmeier A."/>
            <person name="Kalinowski J."/>
            <person name="Ruckert C."/>
        </authorList>
    </citation>
    <scope>NUCLEOTIDE SEQUENCE</scope>
    <source>
        <strain evidence="4">CGMCC 1.15478</strain>
    </source>
</reference>
<dbReference type="Pfam" id="PF00440">
    <property type="entry name" value="TetR_N"/>
    <property type="match status" value="1"/>
</dbReference>
<evidence type="ECO:0000259" key="3">
    <source>
        <dbReference type="PROSITE" id="PS50977"/>
    </source>
</evidence>
<proteinExistence type="predicted"/>
<reference evidence="4" key="2">
    <citation type="submission" date="2020-09" db="EMBL/GenBank/DDBJ databases">
        <authorList>
            <person name="Sun Q."/>
            <person name="Zhou Y."/>
        </authorList>
    </citation>
    <scope>NUCLEOTIDE SEQUENCE</scope>
    <source>
        <strain evidence="4">CGMCC 1.15478</strain>
    </source>
</reference>
<dbReference type="InterPro" id="IPR023772">
    <property type="entry name" value="DNA-bd_HTH_TetR-type_CS"/>
</dbReference>
<accession>A0A916XED9</accession>
<dbReference type="RefSeq" id="WP_188673400.1">
    <property type="nucleotide sequence ID" value="NZ_BMJH01000002.1"/>
</dbReference>
<keyword evidence="5" id="KW-1185">Reference proteome</keyword>
<evidence type="ECO:0000256" key="2">
    <source>
        <dbReference type="PROSITE-ProRule" id="PRU00335"/>
    </source>
</evidence>
<evidence type="ECO:0000256" key="1">
    <source>
        <dbReference type="ARBA" id="ARBA00023125"/>
    </source>
</evidence>
<dbReference type="SUPFAM" id="SSF46689">
    <property type="entry name" value="Homeodomain-like"/>
    <property type="match status" value="1"/>
</dbReference>
<comment type="caution">
    <text evidence="4">The sequence shown here is derived from an EMBL/GenBank/DDBJ whole genome shotgun (WGS) entry which is preliminary data.</text>
</comment>
<feature type="DNA-binding region" description="H-T-H motif" evidence="2">
    <location>
        <begin position="26"/>
        <end position="45"/>
    </location>
</feature>
<name>A0A916XED9_9ACTN</name>
<dbReference type="InterPro" id="IPR009057">
    <property type="entry name" value="Homeodomain-like_sf"/>
</dbReference>
<dbReference type="EMBL" id="BMJH01000002">
    <property type="protein sequence ID" value="GGC65717.1"/>
    <property type="molecule type" value="Genomic_DNA"/>
</dbReference>
<dbReference type="Gene3D" id="1.10.357.10">
    <property type="entry name" value="Tetracycline Repressor, domain 2"/>
    <property type="match status" value="1"/>
</dbReference>
<feature type="domain" description="HTH tetR-type" evidence="3">
    <location>
        <begin position="3"/>
        <end position="63"/>
    </location>
</feature>
<sequence length="191" mass="20601">MANNARTKLLDGLAITVATKGYSATTIADIVAHAHVSRRTFYEHFADKEECLLACHHEFSTALVDTLTEASLKGETSEERIINTVTTLLATLQAQPAHTKTHFMEMQAAGAEARQARRQTQRSLSDLLQQLSQRGSERNPHLTPLALPTATAIVGGISELILEAAEADALPSLSELHPTITGLITAVLIRA</sequence>
<dbReference type="InterPro" id="IPR050624">
    <property type="entry name" value="HTH-type_Tx_Regulator"/>
</dbReference>